<evidence type="ECO:0000313" key="1">
    <source>
        <dbReference type="EMBL" id="TWT85078.1"/>
    </source>
</evidence>
<proteinExistence type="predicted"/>
<name>A0A5C5ZD42_9BACT</name>
<reference evidence="1 2" key="1">
    <citation type="submission" date="2019-02" db="EMBL/GenBank/DDBJ databases">
        <title>Deep-cultivation of Planctomycetes and their phenomic and genomic characterization uncovers novel biology.</title>
        <authorList>
            <person name="Wiegand S."/>
            <person name="Jogler M."/>
            <person name="Boedeker C."/>
            <person name="Pinto D."/>
            <person name="Vollmers J."/>
            <person name="Rivas-Marin E."/>
            <person name="Kohn T."/>
            <person name="Peeters S.H."/>
            <person name="Heuer A."/>
            <person name="Rast P."/>
            <person name="Oberbeckmann S."/>
            <person name="Bunk B."/>
            <person name="Jeske O."/>
            <person name="Meyerdierks A."/>
            <person name="Storesund J.E."/>
            <person name="Kallscheuer N."/>
            <person name="Luecker S."/>
            <person name="Lage O.M."/>
            <person name="Pohl T."/>
            <person name="Merkel B.J."/>
            <person name="Hornburger P."/>
            <person name="Mueller R.-W."/>
            <person name="Bruemmer F."/>
            <person name="Labrenz M."/>
            <person name="Spormann A.M."/>
            <person name="Op Den Camp H."/>
            <person name="Overmann J."/>
            <person name="Amann R."/>
            <person name="Jetten M.S.M."/>
            <person name="Mascher T."/>
            <person name="Medema M.H."/>
            <person name="Devos D.P."/>
            <person name="Kaster A.-K."/>
            <person name="Ovreas L."/>
            <person name="Rohde M."/>
            <person name="Galperin M.Y."/>
            <person name="Jogler C."/>
        </authorList>
    </citation>
    <scope>NUCLEOTIDE SEQUENCE [LARGE SCALE GENOMIC DNA]</scope>
    <source>
        <strain evidence="1 2">CA13</strain>
    </source>
</reference>
<keyword evidence="2" id="KW-1185">Reference proteome</keyword>
<accession>A0A5C5ZD42</accession>
<dbReference type="RefSeq" id="WP_146403091.1">
    <property type="nucleotide sequence ID" value="NZ_SJPJ01000001.1"/>
</dbReference>
<dbReference type="AlphaFoldDB" id="A0A5C5ZD42"/>
<sequence length="156" mass="17328">MHGRSPWRVCQWIVLGAIPVISDVRRQMDCKLNLAATFLMALVLCGCNRIASTPQPAPGGWTRSDVVNKNLVFNRKDGIDKSTYDPDGTVAVTILTDGQPPVAPLMYWTIDSDGFLLVSTDDDMMDAHRTRLVKREGSLLVVERNDGTAYNLTYDK</sequence>
<comment type="caution">
    <text evidence="1">The sequence shown here is derived from an EMBL/GenBank/DDBJ whole genome shotgun (WGS) entry which is preliminary data.</text>
</comment>
<dbReference type="Proteomes" id="UP000315010">
    <property type="component" value="Unassembled WGS sequence"/>
</dbReference>
<dbReference type="EMBL" id="SJPJ01000001">
    <property type="protein sequence ID" value="TWT85078.1"/>
    <property type="molecule type" value="Genomic_DNA"/>
</dbReference>
<protein>
    <submittedName>
        <fullName evidence="1">Uncharacterized protein</fullName>
    </submittedName>
</protein>
<gene>
    <name evidence="1" type="ORF">CA13_65600</name>
</gene>
<organism evidence="1 2">
    <name type="scientific">Novipirellula herctigrandis</name>
    <dbReference type="NCBI Taxonomy" id="2527986"/>
    <lineage>
        <taxon>Bacteria</taxon>
        <taxon>Pseudomonadati</taxon>
        <taxon>Planctomycetota</taxon>
        <taxon>Planctomycetia</taxon>
        <taxon>Pirellulales</taxon>
        <taxon>Pirellulaceae</taxon>
        <taxon>Novipirellula</taxon>
    </lineage>
</organism>
<evidence type="ECO:0000313" key="2">
    <source>
        <dbReference type="Proteomes" id="UP000315010"/>
    </source>
</evidence>